<evidence type="ECO:0000256" key="3">
    <source>
        <dbReference type="ARBA" id="ARBA00022452"/>
    </source>
</evidence>
<dbReference type="InterPro" id="IPR039426">
    <property type="entry name" value="TonB-dep_rcpt-like"/>
</dbReference>
<evidence type="ECO:0000256" key="7">
    <source>
        <dbReference type="ARBA" id="ARBA00023237"/>
    </source>
</evidence>
<evidence type="ECO:0000259" key="10">
    <source>
        <dbReference type="Pfam" id="PF00593"/>
    </source>
</evidence>
<evidence type="ECO:0000313" key="12">
    <source>
        <dbReference type="EMBL" id="MBD1420936.1"/>
    </source>
</evidence>
<comment type="similarity">
    <text evidence="8 9">Belongs to the TonB-dependent receptor family.</text>
</comment>
<evidence type="ECO:0000259" key="11">
    <source>
        <dbReference type="Pfam" id="PF07715"/>
    </source>
</evidence>
<dbReference type="InterPro" id="IPR037066">
    <property type="entry name" value="Plug_dom_sf"/>
</dbReference>
<feature type="domain" description="TonB-dependent receptor-like beta-barrel" evidence="10">
    <location>
        <begin position="470"/>
        <end position="1049"/>
    </location>
</feature>
<dbReference type="Pfam" id="PF07715">
    <property type="entry name" value="Plug"/>
    <property type="match status" value="1"/>
</dbReference>
<dbReference type="Pfam" id="PF13715">
    <property type="entry name" value="CarbopepD_reg_2"/>
    <property type="match status" value="1"/>
</dbReference>
<protein>
    <submittedName>
        <fullName evidence="12">TonB-dependent receptor</fullName>
    </submittedName>
</protein>
<evidence type="ECO:0000256" key="9">
    <source>
        <dbReference type="RuleBase" id="RU003357"/>
    </source>
</evidence>
<dbReference type="NCBIfam" id="TIGR04056">
    <property type="entry name" value="OMP_RagA_SusC"/>
    <property type="match status" value="1"/>
</dbReference>
<keyword evidence="5 9" id="KW-0798">TonB box</keyword>
<dbReference type="PROSITE" id="PS52016">
    <property type="entry name" value="TONB_DEPENDENT_REC_3"/>
    <property type="match status" value="1"/>
</dbReference>
<dbReference type="InterPro" id="IPR000531">
    <property type="entry name" value="Beta-barrel_TonB"/>
</dbReference>
<dbReference type="Proteomes" id="UP000651112">
    <property type="component" value="Unassembled WGS sequence"/>
</dbReference>
<evidence type="ECO:0000256" key="8">
    <source>
        <dbReference type="PROSITE-ProRule" id="PRU01360"/>
    </source>
</evidence>
<evidence type="ECO:0000256" key="4">
    <source>
        <dbReference type="ARBA" id="ARBA00022692"/>
    </source>
</evidence>
<dbReference type="Gene3D" id="2.60.40.1120">
    <property type="entry name" value="Carboxypeptidase-like, regulatory domain"/>
    <property type="match status" value="1"/>
</dbReference>
<organism evidence="12 13">
    <name type="scientific">Sphingobacterium chuzhouense</name>
    <dbReference type="NCBI Taxonomy" id="1742264"/>
    <lineage>
        <taxon>Bacteria</taxon>
        <taxon>Pseudomonadati</taxon>
        <taxon>Bacteroidota</taxon>
        <taxon>Sphingobacteriia</taxon>
        <taxon>Sphingobacteriales</taxon>
        <taxon>Sphingobacteriaceae</taxon>
        <taxon>Sphingobacterium</taxon>
    </lineage>
</organism>
<dbReference type="Gene3D" id="2.170.130.10">
    <property type="entry name" value="TonB-dependent receptor, plug domain"/>
    <property type="match status" value="1"/>
</dbReference>
<keyword evidence="4 8" id="KW-0812">Transmembrane</keyword>
<dbReference type="InterPro" id="IPR008969">
    <property type="entry name" value="CarboxyPept-like_regulatory"/>
</dbReference>
<gene>
    <name evidence="12" type="ORF">H8B21_05040</name>
</gene>
<evidence type="ECO:0000256" key="5">
    <source>
        <dbReference type="ARBA" id="ARBA00023077"/>
    </source>
</evidence>
<feature type="domain" description="TonB-dependent receptor plug" evidence="11">
    <location>
        <begin position="190"/>
        <end position="316"/>
    </location>
</feature>
<dbReference type="InterPro" id="IPR036942">
    <property type="entry name" value="Beta-barrel_TonB_sf"/>
</dbReference>
<keyword evidence="2 8" id="KW-0813">Transport</keyword>
<keyword evidence="12" id="KW-0675">Receptor</keyword>
<keyword evidence="13" id="KW-1185">Reference proteome</keyword>
<proteinExistence type="inferred from homology"/>
<dbReference type="Pfam" id="PF00593">
    <property type="entry name" value="TonB_dep_Rec_b-barrel"/>
    <property type="match status" value="1"/>
</dbReference>
<dbReference type="InterPro" id="IPR023996">
    <property type="entry name" value="TonB-dep_OMP_SusC/RagA"/>
</dbReference>
<evidence type="ECO:0000256" key="2">
    <source>
        <dbReference type="ARBA" id="ARBA00022448"/>
    </source>
</evidence>
<keyword evidence="6 8" id="KW-0472">Membrane</keyword>
<dbReference type="SUPFAM" id="SSF56935">
    <property type="entry name" value="Porins"/>
    <property type="match status" value="1"/>
</dbReference>
<reference evidence="12 13" key="1">
    <citation type="submission" date="2020-08" db="EMBL/GenBank/DDBJ databases">
        <title>Sphingobacterium sp. DN00404 isolated from aquaculture water.</title>
        <authorList>
            <person name="Zhang M."/>
        </authorList>
    </citation>
    <scope>NUCLEOTIDE SEQUENCE [LARGE SCALE GENOMIC DNA]</scope>
    <source>
        <strain evidence="12 13">KCTC 42746</strain>
    </source>
</reference>
<evidence type="ECO:0000256" key="1">
    <source>
        <dbReference type="ARBA" id="ARBA00004571"/>
    </source>
</evidence>
<dbReference type="Gene3D" id="2.40.170.20">
    <property type="entry name" value="TonB-dependent receptor, beta-barrel domain"/>
    <property type="match status" value="1"/>
</dbReference>
<evidence type="ECO:0000256" key="6">
    <source>
        <dbReference type="ARBA" id="ARBA00023136"/>
    </source>
</evidence>
<keyword evidence="7 8" id="KW-0998">Cell outer membrane</keyword>
<dbReference type="EMBL" id="JACNYL010000001">
    <property type="protein sequence ID" value="MBD1420936.1"/>
    <property type="molecule type" value="Genomic_DNA"/>
</dbReference>
<keyword evidence="3 8" id="KW-1134">Transmembrane beta strand</keyword>
<name>A0ABR7XP48_9SPHI</name>
<evidence type="ECO:0000313" key="13">
    <source>
        <dbReference type="Proteomes" id="UP000651112"/>
    </source>
</evidence>
<dbReference type="SUPFAM" id="SSF49464">
    <property type="entry name" value="Carboxypeptidase regulatory domain-like"/>
    <property type="match status" value="1"/>
</dbReference>
<dbReference type="InterPro" id="IPR023997">
    <property type="entry name" value="TonB-dep_OMP_SusC/RagA_CS"/>
</dbReference>
<comment type="caution">
    <text evidence="12">The sequence shown here is derived from an EMBL/GenBank/DDBJ whole genome shotgun (WGS) entry which is preliminary data.</text>
</comment>
<comment type="subcellular location">
    <subcellularLocation>
        <location evidence="1 8">Cell outer membrane</location>
        <topology evidence="1 8">Multi-pass membrane protein</topology>
    </subcellularLocation>
</comment>
<dbReference type="InterPro" id="IPR012910">
    <property type="entry name" value="Plug_dom"/>
</dbReference>
<dbReference type="NCBIfam" id="TIGR04057">
    <property type="entry name" value="SusC_RagA_signa"/>
    <property type="match status" value="1"/>
</dbReference>
<accession>A0ABR7XP48</accession>
<sequence length="1090" mass="119524">MTFAQKVSIKVTKTPLNTVFYELSKQTGYNFVADAHLSKKVRAVSLDLHDVALKDAIEKCFAGIAVAVVLNEEHKTVFIKEIPRAKTENQLTAIKEVQQHVVSGTVRSPDNQPMQGVSVGVRNRLTSTSTDAQGIYNISVNPGDTLSYTFVGYTAQSQPVRNRNRIDVVLQPMEEAIDDVVVIGYGTAKRSDITGAVSSLGEEDFNKGVNTSPEQLLAGKVAGVQVVQSSGEPGGGISVNVRGTGSINAGNSPLYVVDGFPIDNSVTVSGTGANFTGMRSARNPLNAINPNDIASIEVLKDASATAIYGSRGANGVVLITTKRGKSDGLKVDYDVYYGVQNIQRDINILNTEQYRDAINGIIDAGGGTPEQRVENTGNSTDWLGLMYHKNAPVQNHNLSFSGGNERTKYHTSLNYYGQDGLLINSDNKRYSARLNLEHTASYFKFGANMTSSYIKDNYVANGMDLNERAGIIYAAIAYNPTLPVYDANGGYMLSPDMNIDNPLAIANGKTSQSNLYRTLGTVYGEINFLNDFTAKLNIGADISNQRRDTYIDRQTIEGRSNEGIASILEGSRTSYLSEFTVGYKKKMDIHDLDVILGVTGQQFNYLSSSSQGSGFSSDATKTDNMGLADPTKFIVGSSRTRNSLLSYLGRANYNLMDKYLLTASLRIDGSSRFGENNRFGIFPSFAFGWKLDQEEFIQNMDIFNTLKLRSSWGRTGNQEIGNYQSMSTYATGQKAVIGEVQVSTTTPSRIANPDLKWETSEQLNFGLDFGFSQNRISGSIDWFYKDTKDMLLNLAVPRTTGFSTMMTNVGAVRNKGVELMLNSQNTTGAVLWESTLNFAWLQNEVRDLGSNTIIYSGSAGGVSNISIIEVGLPMYSFFGYQIDGIWQATDDFSVTNDPVGPGDFKYRDINGDGVVNADDRVVLGNSFPKYTASLTNNIDYKNFNLNIFMDGVFGVDMLNNNLVDTYFPANLKRNRLAEPMLNRWTEDNPSTVYPSFVNPNGQGKKEVNSYTVEDASFIRLNTVKLGYTFSLTNTRYVKGVNLFLVGQNLAMITKYTGYDPSINPNGSGARIDWNAYPTARTFMFGVNLSL</sequence>